<dbReference type="GO" id="GO:0005615">
    <property type="term" value="C:extracellular space"/>
    <property type="evidence" value="ECO:0007669"/>
    <property type="project" value="InterPro"/>
</dbReference>
<reference evidence="5 6" key="1">
    <citation type="submission" date="2019-04" db="EMBL/GenBank/DDBJ databases">
        <authorList>
            <person name="Alioto T."/>
            <person name="Alioto T."/>
        </authorList>
    </citation>
    <scope>NUCLEOTIDE SEQUENCE [LARGE SCALE GENOMIC DNA]</scope>
</reference>
<dbReference type="GO" id="GO:0019221">
    <property type="term" value="P:cytokine-mediated signaling pathway"/>
    <property type="evidence" value="ECO:0007669"/>
    <property type="project" value="TreeGrafter"/>
</dbReference>
<dbReference type="InterPro" id="IPR008996">
    <property type="entry name" value="IL1/FGF"/>
</dbReference>
<dbReference type="Gene3D" id="2.80.10.50">
    <property type="match status" value="1"/>
</dbReference>
<gene>
    <name evidence="4" type="ORF">GHT09_009640</name>
    <name evidence="5" type="ORF">MONAX_5E040334</name>
</gene>
<evidence type="ECO:0000313" key="5">
    <source>
        <dbReference type="EMBL" id="VTJ87808.1"/>
    </source>
</evidence>
<evidence type="ECO:0000256" key="2">
    <source>
        <dbReference type="ARBA" id="ARBA00010448"/>
    </source>
</evidence>
<dbReference type="GO" id="GO:0071222">
    <property type="term" value="P:cellular response to lipopolysaccharide"/>
    <property type="evidence" value="ECO:0007669"/>
    <property type="project" value="TreeGrafter"/>
</dbReference>
<dbReference type="Proteomes" id="UP000662637">
    <property type="component" value="Unassembled WGS sequence"/>
</dbReference>
<dbReference type="EMBL" id="WJEC01001263">
    <property type="protein sequence ID" value="KAF7479240.1"/>
    <property type="molecule type" value="Genomic_DNA"/>
</dbReference>
<dbReference type="GO" id="GO:0010628">
    <property type="term" value="P:positive regulation of gene expression"/>
    <property type="evidence" value="ECO:0007669"/>
    <property type="project" value="TreeGrafter"/>
</dbReference>
<dbReference type="InterPro" id="IPR000975">
    <property type="entry name" value="IL-1_fam"/>
</dbReference>
<proteinExistence type="inferred from homology"/>
<dbReference type="Proteomes" id="UP000335636">
    <property type="component" value="Unassembled WGS sequence"/>
</dbReference>
<dbReference type="EMBL" id="CABDUW010002724">
    <property type="protein sequence ID" value="VTJ87808.1"/>
    <property type="molecule type" value="Genomic_DNA"/>
</dbReference>
<dbReference type="GO" id="GO:0002437">
    <property type="term" value="P:inflammatory response to antigenic stimulus"/>
    <property type="evidence" value="ECO:0007669"/>
    <property type="project" value="TreeGrafter"/>
</dbReference>
<dbReference type="GO" id="GO:0005125">
    <property type="term" value="F:cytokine activity"/>
    <property type="evidence" value="ECO:0007669"/>
    <property type="project" value="InterPro"/>
</dbReference>
<name>A0A5E4D175_MARMO</name>
<comment type="similarity">
    <text evidence="2">Belongs to the IL-1 family.</text>
</comment>
<evidence type="ECO:0000256" key="1">
    <source>
        <dbReference type="ARBA" id="ARBA00004613"/>
    </source>
</evidence>
<evidence type="ECO:0000256" key="3">
    <source>
        <dbReference type="ARBA" id="ARBA00022525"/>
    </source>
</evidence>
<dbReference type="SUPFAM" id="SSF50353">
    <property type="entry name" value="Cytokine"/>
    <property type="match status" value="1"/>
</dbReference>
<dbReference type="AlphaFoldDB" id="A0A5E4D175"/>
<keyword evidence="3" id="KW-0964">Secreted</keyword>
<reference evidence="4" key="2">
    <citation type="submission" date="2020-08" db="EMBL/GenBank/DDBJ databases">
        <authorList>
            <person name="Shumante A."/>
            <person name="Zimin A.V."/>
            <person name="Puiu D."/>
            <person name="Salzberg S.L."/>
        </authorList>
    </citation>
    <scope>NUCLEOTIDE SEQUENCE</scope>
    <source>
        <strain evidence="4">WC2-LM</strain>
        <tissue evidence="4">Liver</tissue>
    </source>
</reference>
<protein>
    <submittedName>
        <fullName evidence="5">Uncharacterized protein</fullName>
    </submittedName>
</protein>
<evidence type="ECO:0000313" key="4">
    <source>
        <dbReference type="EMBL" id="KAF7479240.1"/>
    </source>
</evidence>
<dbReference type="PANTHER" id="PTHR10078:SF27">
    <property type="entry name" value="INTERLEUKIN-36 GAMMA"/>
    <property type="match status" value="1"/>
</dbReference>
<dbReference type="PANTHER" id="PTHR10078">
    <property type="entry name" value="INTERLEUKIN-1 FAMILY MEMBER"/>
    <property type="match status" value="1"/>
</dbReference>
<accession>A0A5E4D175</accession>
<organism evidence="5 6">
    <name type="scientific">Marmota monax</name>
    <name type="common">Woodchuck</name>
    <dbReference type="NCBI Taxonomy" id="9995"/>
    <lineage>
        <taxon>Eukaryota</taxon>
        <taxon>Metazoa</taxon>
        <taxon>Chordata</taxon>
        <taxon>Craniata</taxon>
        <taxon>Vertebrata</taxon>
        <taxon>Euteleostomi</taxon>
        <taxon>Mammalia</taxon>
        <taxon>Eutheria</taxon>
        <taxon>Euarchontoglires</taxon>
        <taxon>Glires</taxon>
        <taxon>Rodentia</taxon>
        <taxon>Sciuromorpha</taxon>
        <taxon>Sciuridae</taxon>
        <taxon>Xerinae</taxon>
        <taxon>Marmotini</taxon>
        <taxon>Marmota</taxon>
    </lineage>
</organism>
<comment type="subcellular location">
    <subcellularLocation>
        <location evidence="1">Secreted</location>
    </subcellularLocation>
</comment>
<sequence length="100" mass="11432">MMDPERQVYGTAALRPQTWEVSDRDQQVWILQGETLVMVPRSSNVTPATVTILPCKYPESLEQGRGVPIHLGTQDPDMCLFCEEMDGWPRLWLKMRGGQK</sequence>
<keyword evidence="6" id="KW-1185">Reference proteome</keyword>
<evidence type="ECO:0000313" key="6">
    <source>
        <dbReference type="Proteomes" id="UP000335636"/>
    </source>
</evidence>